<dbReference type="EMBL" id="GL349489">
    <property type="protein sequence ID" value="KNC54400.1"/>
    <property type="molecule type" value="Genomic_DNA"/>
</dbReference>
<dbReference type="GO" id="GO:0005840">
    <property type="term" value="C:ribosome"/>
    <property type="evidence" value="ECO:0007669"/>
    <property type="project" value="UniProtKB-KW"/>
</dbReference>
<keyword evidence="3" id="KW-0687">Ribonucleoprotein</keyword>
<name>A0A0L0DQ55_THETB</name>
<keyword evidence="6" id="KW-1185">Reference proteome</keyword>
<reference evidence="5 6" key="1">
    <citation type="submission" date="2010-05" db="EMBL/GenBank/DDBJ databases">
        <title>The Genome Sequence of Thecamonas trahens ATCC 50062.</title>
        <authorList>
            <consortium name="The Broad Institute Genome Sequencing Platform"/>
            <person name="Russ C."/>
            <person name="Cuomo C."/>
            <person name="Shea T."/>
            <person name="Young S.K."/>
            <person name="Zeng Q."/>
            <person name="Koehrsen M."/>
            <person name="Haas B."/>
            <person name="Borodovsky M."/>
            <person name="Guigo R."/>
            <person name="Alvarado L."/>
            <person name="Berlin A."/>
            <person name="Bochicchio J."/>
            <person name="Borenstein D."/>
            <person name="Chapman S."/>
            <person name="Chen Z."/>
            <person name="Freedman E."/>
            <person name="Gellesch M."/>
            <person name="Goldberg J."/>
            <person name="Griggs A."/>
            <person name="Gujja S."/>
            <person name="Heilman E."/>
            <person name="Heiman D."/>
            <person name="Hepburn T."/>
            <person name="Howarth C."/>
            <person name="Jen D."/>
            <person name="Larson L."/>
            <person name="Mehta T."/>
            <person name="Park D."/>
            <person name="Pearson M."/>
            <person name="Roberts A."/>
            <person name="Saif S."/>
            <person name="Shenoy N."/>
            <person name="Sisk P."/>
            <person name="Stolte C."/>
            <person name="Sykes S."/>
            <person name="Thomson T."/>
            <person name="Walk T."/>
            <person name="White J."/>
            <person name="Yandava C."/>
            <person name="Burger G."/>
            <person name="Gray M.W."/>
            <person name="Holland P.W.H."/>
            <person name="King N."/>
            <person name="Lang F.B.F."/>
            <person name="Roger A.J."/>
            <person name="Ruiz-Trillo I."/>
            <person name="Lander E."/>
            <person name="Nusbaum C."/>
        </authorList>
    </citation>
    <scope>NUCLEOTIDE SEQUENCE [LARGE SCALE GENOMIC DNA]</scope>
    <source>
        <strain evidence="5 6">ATCC 50062</strain>
    </source>
</reference>
<dbReference type="GO" id="GO:0006412">
    <property type="term" value="P:translation"/>
    <property type="evidence" value="ECO:0007669"/>
    <property type="project" value="InterPro"/>
</dbReference>
<dbReference type="OMA" id="INYGDYV"/>
<dbReference type="Pfam" id="PF01157">
    <property type="entry name" value="Ribosomal_L21e"/>
    <property type="match status" value="1"/>
</dbReference>
<dbReference type="InterPro" id="IPR008991">
    <property type="entry name" value="Translation_prot_SH3-like_sf"/>
</dbReference>
<dbReference type="GeneID" id="25568425"/>
<evidence type="ECO:0000256" key="4">
    <source>
        <dbReference type="SAM" id="MobiDB-lite"/>
    </source>
</evidence>
<accession>A0A0L0DQ55</accession>
<dbReference type="InterPro" id="IPR018259">
    <property type="entry name" value="Ribosomal_eL21_CS"/>
</dbReference>
<dbReference type="PROSITE" id="PS01171">
    <property type="entry name" value="RIBOSOMAL_L21E"/>
    <property type="match status" value="1"/>
</dbReference>
<organism evidence="5 6">
    <name type="scientific">Thecamonas trahens ATCC 50062</name>
    <dbReference type="NCBI Taxonomy" id="461836"/>
    <lineage>
        <taxon>Eukaryota</taxon>
        <taxon>Apusozoa</taxon>
        <taxon>Apusomonadida</taxon>
        <taxon>Apusomonadidae</taxon>
        <taxon>Thecamonas</taxon>
    </lineage>
</organism>
<keyword evidence="2 5" id="KW-0689">Ribosomal protein</keyword>
<dbReference type="Gene3D" id="2.30.30.70">
    <property type="entry name" value="Ribosomal protein L21"/>
    <property type="match status" value="1"/>
</dbReference>
<dbReference type="AlphaFoldDB" id="A0A0L0DQ55"/>
<dbReference type="Proteomes" id="UP000054408">
    <property type="component" value="Unassembled WGS sequence"/>
</dbReference>
<comment type="similarity">
    <text evidence="1">Belongs to the eukaryotic ribosomal protein eL21 family.</text>
</comment>
<evidence type="ECO:0000313" key="5">
    <source>
        <dbReference type="EMBL" id="KNC54400.1"/>
    </source>
</evidence>
<evidence type="ECO:0000256" key="3">
    <source>
        <dbReference type="ARBA" id="ARBA00023274"/>
    </source>
</evidence>
<proteinExistence type="inferred from homology"/>
<dbReference type="PANTHER" id="PTHR20981">
    <property type="entry name" value="60S RIBOSOMAL PROTEIN L21"/>
    <property type="match status" value="1"/>
</dbReference>
<dbReference type="SUPFAM" id="SSF50104">
    <property type="entry name" value="Translation proteins SH3-like domain"/>
    <property type="match status" value="1"/>
</dbReference>
<dbReference type="FunFam" id="6.10.250.3260:FF:000001">
    <property type="entry name" value="60S ribosomal protein L21"/>
    <property type="match status" value="1"/>
</dbReference>
<evidence type="ECO:0000256" key="1">
    <source>
        <dbReference type="ARBA" id="ARBA00008427"/>
    </source>
</evidence>
<sequence length="160" mass="18414">MPHHRGYRMGTRHMFSRGFRKHGNIGLKTYLQQYKIGDFVDIKVNAAQHKGMAHKFYHGRTGRVFNVDKRGVGVIVNKLVRNRILRKKISVRIEHIKPSKCRDEFVNRVKENARITSAAKARGEKAHPKRQPAGPREGFTVKTDIAEVEDIAPLAYENLF</sequence>
<dbReference type="GO" id="GO:0003735">
    <property type="term" value="F:structural constituent of ribosome"/>
    <property type="evidence" value="ECO:0007669"/>
    <property type="project" value="InterPro"/>
</dbReference>
<dbReference type="InterPro" id="IPR036948">
    <property type="entry name" value="Ribosomal_eL21_sf"/>
</dbReference>
<evidence type="ECO:0000256" key="2">
    <source>
        <dbReference type="ARBA" id="ARBA00022980"/>
    </source>
</evidence>
<dbReference type="InterPro" id="IPR001147">
    <property type="entry name" value="Ribosomal_eL21"/>
</dbReference>
<dbReference type="FunFam" id="2.30.30.70:FF:000001">
    <property type="entry name" value="60S ribosomal protein L21"/>
    <property type="match status" value="1"/>
</dbReference>
<protein>
    <submittedName>
        <fullName evidence="5">Ribosomal protein L21</fullName>
    </submittedName>
</protein>
<evidence type="ECO:0000313" key="6">
    <source>
        <dbReference type="Proteomes" id="UP000054408"/>
    </source>
</evidence>
<dbReference type="eggNOG" id="KOG1732">
    <property type="taxonomic scope" value="Eukaryota"/>
</dbReference>
<dbReference type="RefSeq" id="XP_013753698.1">
    <property type="nucleotide sequence ID" value="XM_013898244.1"/>
</dbReference>
<gene>
    <name evidence="5" type="ORF">AMSG_10123</name>
</gene>
<feature type="region of interest" description="Disordered" evidence="4">
    <location>
        <begin position="118"/>
        <end position="137"/>
    </location>
</feature>
<dbReference type="GO" id="GO:1990904">
    <property type="term" value="C:ribonucleoprotein complex"/>
    <property type="evidence" value="ECO:0007669"/>
    <property type="project" value="UniProtKB-KW"/>
</dbReference>
<dbReference type="OrthoDB" id="1539250at2759"/>
<dbReference type="STRING" id="461836.A0A0L0DQ55"/>
<dbReference type="Gene3D" id="6.10.250.3260">
    <property type="match status" value="1"/>
</dbReference>